<evidence type="ECO:0000256" key="3">
    <source>
        <dbReference type="ARBA" id="ARBA00022837"/>
    </source>
</evidence>
<dbReference type="EMBL" id="CAXAMN010003336">
    <property type="protein sequence ID" value="CAK9004115.1"/>
    <property type="molecule type" value="Genomic_DNA"/>
</dbReference>
<gene>
    <name evidence="10" type="ORF">CCMP2556_LOCUS7559</name>
</gene>
<dbReference type="PANTHER" id="PTHR24114">
    <property type="entry name" value="LEUCINE RICH REPEAT FAMILY PROTEIN"/>
    <property type="match status" value="1"/>
</dbReference>
<dbReference type="Pfam" id="PF13516">
    <property type="entry name" value="LRR_6"/>
    <property type="match status" value="2"/>
</dbReference>
<dbReference type="SUPFAM" id="SSF47473">
    <property type="entry name" value="EF-hand"/>
    <property type="match status" value="1"/>
</dbReference>
<dbReference type="InterPro" id="IPR002048">
    <property type="entry name" value="EF_hand_dom"/>
</dbReference>
<dbReference type="CDD" id="cd00051">
    <property type="entry name" value="EFh"/>
    <property type="match status" value="1"/>
</dbReference>
<feature type="transmembrane region" description="Helical" evidence="8">
    <location>
        <begin position="92"/>
        <end position="111"/>
    </location>
</feature>
<feature type="transmembrane region" description="Helical" evidence="8">
    <location>
        <begin position="193"/>
        <end position="216"/>
    </location>
</feature>
<dbReference type="SUPFAM" id="SSF81324">
    <property type="entry name" value="Voltage-gated potassium channels"/>
    <property type="match status" value="1"/>
</dbReference>
<evidence type="ECO:0000256" key="8">
    <source>
        <dbReference type="SAM" id="Phobius"/>
    </source>
</evidence>
<keyword evidence="6" id="KW-0175">Coiled coil</keyword>
<dbReference type="PROSITE" id="PS50222">
    <property type="entry name" value="EF_HAND_2"/>
    <property type="match status" value="1"/>
</dbReference>
<dbReference type="PANTHER" id="PTHR24114:SF2">
    <property type="entry name" value="F-BOX DOMAIN-CONTAINING PROTEIN-RELATED"/>
    <property type="match status" value="1"/>
</dbReference>
<keyword evidence="4 8" id="KW-1133">Transmembrane helix</keyword>
<dbReference type="Pfam" id="PF00520">
    <property type="entry name" value="Ion_trans"/>
    <property type="match status" value="1"/>
</dbReference>
<evidence type="ECO:0000256" key="7">
    <source>
        <dbReference type="SAM" id="MobiDB-lite"/>
    </source>
</evidence>
<accession>A0ABP0INE1</accession>
<dbReference type="InterPro" id="IPR011992">
    <property type="entry name" value="EF-hand-dom_pair"/>
</dbReference>
<evidence type="ECO:0000313" key="10">
    <source>
        <dbReference type="EMBL" id="CAK9004115.1"/>
    </source>
</evidence>
<dbReference type="Proteomes" id="UP001642484">
    <property type="component" value="Unassembled WGS sequence"/>
</dbReference>
<reference evidence="10 11" key="1">
    <citation type="submission" date="2024-02" db="EMBL/GenBank/DDBJ databases">
        <authorList>
            <person name="Chen Y."/>
            <person name="Shah S."/>
            <person name="Dougan E. K."/>
            <person name="Thang M."/>
            <person name="Chan C."/>
        </authorList>
    </citation>
    <scope>NUCLEOTIDE SEQUENCE [LARGE SCALE GENOMIC DNA]</scope>
</reference>
<keyword evidence="3" id="KW-0106">Calcium</keyword>
<feature type="compositionally biased region" description="Basic residues" evidence="7">
    <location>
        <begin position="873"/>
        <end position="887"/>
    </location>
</feature>
<evidence type="ECO:0000256" key="2">
    <source>
        <dbReference type="ARBA" id="ARBA00022692"/>
    </source>
</evidence>
<evidence type="ECO:0000259" key="9">
    <source>
        <dbReference type="PROSITE" id="PS50222"/>
    </source>
</evidence>
<dbReference type="InterPro" id="IPR052394">
    <property type="entry name" value="LRR-containing"/>
</dbReference>
<evidence type="ECO:0000256" key="4">
    <source>
        <dbReference type="ARBA" id="ARBA00022989"/>
    </source>
</evidence>
<feature type="region of interest" description="Disordered" evidence="7">
    <location>
        <begin position="872"/>
        <end position="895"/>
    </location>
</feature>
<comment type="caution">
    <text evidence="10">The sequence shown here is derived from an EMBL/GenBank/DDBJ whole genome shotgun (WGS) entry which is preliminary data.</text>
</comment>
<feature type="transmembrane region" description="Helical" evidence="8">
    <location>
        <begin position="228"/>
        <end position="248"/>
    </location>
</feature>
<dbReference type="Gene3D" id="3.80.10.10">
    <property type="entry name" value="Ribonuclease Inhibitor"/>
    <property type="match status" value="1"/>
</dbReference>
<dbReference type="InterPro" id="IPR027359">
    <property type="entry name" value="Volt_channel_dom_sf"/>
</dbReference>
<evidence type="ECO:0000256" key="6">
    <source>
        <dbReference type="SAM" id="Coils"/>
    </source>
</evidence>
<dbReference type="PROSITE" id="PS00018">
    <property type="entry name" value="EF_HAND_1"/>
    <property type="match status" value="2"/>
</dbReference>
<evidence type="ECO:0000313" key="11">
    <source>
        <dbReference type="Proteomes" id="UP001642484"/>
    </source>
</evidence>
<dbReference type="Gene3D" id="1.10.287.70">
    <property type="match status" value="1"/>
</dbReference>
<dbReference type="Gene3D" id="1.20.120.350">
    <property type="entry name" value="Voltage-gated potassium channels. Chain C"/>
    <property type="match status" value="1"/>
</dbReference>
<dbReference type="InterPro" id="IPR005821">
    <property type="entry name" value="Ion_trans_dom"/>
</dbReference>
<evidence type="ECO:0000256" key="5">
    <source>
        <dbReference type="ARBA" id="ARBA00023136"/>
    </source>
</evidence>
<organism evidence="10 11">
    <name type="scientific">Durusdinium trenchii</name>
    <dbReference type="NCBI Taxonomy" id="1381693"/>
    <lineage>
        <taxon>Eukaryota</taxon>
        <taxon>Sar</taxon>
        <taxon>Alveolata</taxon>
        <taxon>Dinophyceae</taxon>
        <taxon>Suessiales</taxon>
        <taxon>Symbiodiniaceae</taxon>
        <taxon>Durusdinium</taxon>
    </lineage>
</organism>
<comment type="subcellular location">
    <subcellularLocation>
        <location evidence="1">Membrane</location>
        <topology evidence="1">Multi-pass membrane protein</topology>
    </subcellularLocation>
</comment>
<feature type="transmembrane region" description="Helical" evidence="8">
    <location>
        <begin position="268"/>
        <end position="290"/>
    </location>
</feature>
<dbReference type="Pfam" id="PF13202">
    <property type="entry name" value="EF-hand_5"/>
    <property type="match status" value="1"/>
</dbReference>
<dbReference type="InterPro" id="IPR032675">
    <property type="entry name" value="LRR_dom_sf"/>
</dbReference>
<proteinExistence type="predicted"/>
<name>A0ABP0INE1_9DINO</name>
<feature type="transmembrane region" description="Helical" evidence="8">
    <location>
        <begin position="58"/>
        <end position="80"/>
    </location>
</feature>
<feature type="domain" description="EF-hand" evidence="9">
    <location>
        <begin position="357"/>
        <end position="392"/>
    </location>
</feature>
<dbReference type="SMART" id="SM00054">
    <property type="entry name" value="EFh"/>
    <property type="match status" value="2"/>
</dbReference>
<keyword evidence="11" id="KW-1185">Reference proteome</keyword>
<sequence length="995" mass="111025">MRKTVAMLKRGATAENVAEQVAKVKKVFQSPLLPPAFQQLHAETQADRQRKRRHLGNAAWFNLLIGVMLCVNTIVVGIETDYSRGRQLEDRLAFFVIETLFAVTFFTEVMIRMHHLGWEYAIDPWNIFDYSLVVFGWTDVLVSVTDTGSGGMRLASSLRLFRLLRVVRSIRGIKVLAGLWVVIQGLLDSYRTVLWVAFAMAIFLFCFGAAVCVLGGQDRFAFEHWYMGHMYVGSVLRSMFTMLQVATFDKWAESVARPLFHVAPMATPVLFVCIFVMSFGTLNILVAVMVERISVITADRRTHAEQARVRMEAYMLESMVDDLHANDKDGSGDLSQKEFKKIIRIPGLVKKLGLLGITIEEAESLFEIMDVNHSGTVTPEEFIAGLQKIKGQAKGQDMVQLICYAQRQVVRSAQYVSRMKFLNMQVDHVQERLNASGISLQFESGDRIKTAERNEMVTTSAAHRELLLFKLDAERQSAYPVVQDVRWRKEYGQRAQQGVHEPLLPTQIGFFAASGAQEGGANLVLTALVTFDQQDLAASHLHRLGSAALALRVLPTQVPPLELPGRSKEVSALTERGGEAEAVARTFRFARQCAAQKLPMPNLKNFTLGAATPLTVPNWSLGDEPLLALASSPLRENVARVEEGNFRGNRLSNKGVEALVSSLGSHLTTLNLSANGFDGQGVESILSFIRRAPKLTDVNLSGNKLSDNSVSRLCLQLSQHCPRLQRLSLSDVQIGWDLDTGAALGSLVTTLRMKSLDVSFNTLHGQGAVEFLKSLPSSRLRCLDMSWNCLGKGELTRQVAEELSQVFQRSESLQHLDISYNSFQSQELEILSRGLATNRTLWGLHIDGSGAYMDADGFLIPPAEFYIEQPRMPRAKKKSKATKKPKAPKKETEQEISVAGTLLSPQELEARVGALQAQMELQDLIQEYHQRKEQEEKEQVEVARQDTIVASRMLQDFSDTRMPLSLPELIRRHVRSDTWSLCITLHPTGLATDRG</sequence>
<evidence type="ECO:0000256" key="1">
    <source>
        <dbReference type="ARBA" id="ARBA00004141"/>
    </source>
</evidence>
<dbReference type="Gene3D" id="1.10.238.10">
    <property type="entry name" value="EF-hand"/>
    <property type="match status" value="1"/>
</dbReference>
<dbReference type="InterPro" id="IPR018247">
    <property type="entry name" value="EF_Hand_1_Ca_BS"/>
</dbReference>
<keyword evidence="5 8" id="KW-0472">Membrane</keyword>
<keyword evidence="2 8" id="KW-0812">Transmembrane</keyword>
<feature type="coiled-coil region" evidence="6">
    <location>
        <begin position="914"/>
        <end position="945"/>
    </location>
</feature>
<dbReference type="SUPFAM" id="SSF52047">
    <property type="entry name" value="RNI-like"/>
    <property type="match status" value="1"/>
</dbReference>
<protein>
    <recommendedName>
        <fullName evidence="9">EF-hand domain-containing protein</fullName>
    </recommendedName>
</protein>
<dbReference type="SMART" id="SM00368">
    <property type="entry name" value="LRR_RI"/>
    <property type="match status" value="4"/>
</dbReference>
<dbReference type="InterPro" id="IPR001611">
    <property type="entry name" value="Leu-rich_rpt"/>
</dbReference>